<dbReference type="OMA" id="HANEANG"/>
<accession>A0A060SYC8</accession>
<sequence length="600" mass="68286">MPAPVAAHYLILQCFCPSYEGLLSIPADNCIILDLGFVLATWHALAKLREHTTLTVDGLDASTIDCGRSVRLFAKKTCNNYVTLELPSKDNAARTRRKAASTKIATAQAPRKRKTYNYTTYKFHGMRDFAPAIRSVSATDNFNTQIGELEHRHVKRYYARTNKINAGFQIAQHMRRAEKLRVIKLRVDAWRARSLPYVEDPRERYHVANSQRDHQELTAWVSEHHNDCALQDFITELKNHVLCRLDPARARLGVEFTPKDRARVLIRNNRMYSHQVCRVNYTTYDRQRSQDSINPRTHSDILLLAPKRREGPGADHPYLYARVIKVLHINVCLVDTPGSEFDRVDVLWVRWFRLDPSFTGGFETKRLHRLQFVPIDSQEDSFGFIDPCDIVRGAHLIPAFTHGRTADLLAGPTVARQEASSEEDRNTDFKYHYVNIFVDRDMFMRYYGGGIGHHGLRTPGEVCYANEDDEDNDESSLGPSSAHLNASSPPLDPSLQRSRTPEGDQFTEEVHCEEDILRMVPELQARARSSSMTAEHEEEEGLGGCDEDLDSEDEELMASADLPDMTDERSQSEGNQFIDSEPGPGSDDEDEYGLEEYAPL</sequence>
<dbReference type="HOGENOM" id="CLU_002498_9_3_1"/>
<evidence type="ECO:0000313" key="2">
    <source>
        <dbReference type="EMBL" id="CDO77563.1"/>
    </source>
</evidence>
<evidence type="ECO:0000313" key="3">
    <source>
        <dbReference type="Proteomes" id="UP000029665"/>
    </source>
</evidence>
<protein>
    <submittedName>
        <fullName evidence="2">Uncharacterized protein</fullName>
    </submittedName>
</protein>
<dbReference type="AlphaFoldDB" id="A0A060SYC8"/>
<gene>
    <name evidence="2" type="ORF">BN946_scf184912.g62</name>
</gene>
<dbReference type="STRING" id="5643.A0A060SYC8"/>
<proteinExistence type="predicted"/>
<name>A0A060SYC8_PYCCI</name>
<feature type="compositionally biased region" description="Acidic residues" evidence="1">
    <location>
        <begin position="536"/>
        <end position="556"/>
    </location>
</feature>
<dbReference type="OrthoDB" id="3267098at2759"/>
<evidence type="ECO:0000256" key="1">
    <source>
        <dbReference type="SAM" id="MobiDB-lite"/>
    </source>
</evidence>
<dbReference type="Proteomes" id="UP000029665">
    <property type="component" value="Unassembled WGS sequence"/>
</dbReference>
<dbReference type="EMBL" id="CCBP010000457">
    <property type="protein sequence ID" value="CDO77563.1"/>
    <property type="molecule type" value="Genomic_DNA"/>
</dbReference>
<comment type="caution">
    <text evidence="2">The sequence shown here is derived from an EMBL/GenBank/DDBJ whole genome shotgun (WGS) entry which is preliminary data.</text>
</comment>
<reference evidence="2" key="1">
    <citation type="submission" date="2014-01" db="EMBL/GenBank/DDBJ databases">
        <title>The genome of the white-rot fungus Pycnoporus cinnabarinus: a basidiomycete model with a versatile arsenal for lignocellulosic biomass breakdown.</title>
        <authorList>
            <person name="Levasseur A."/>
            <person name="Lomascolo A."/>
            <person name="Ruiz-Duenas F.J."/>
            <person name="Uzan E."/>
            <person name="Piumi F."/>
            <person name="Kues U."/>
            <person name="Ram A.F.J."/>
            <person name="Murat C."/>
            <person name="Haon M."/>
            <person name="Benoit I."/>
            <person name="Arfi Y."/>
            <person name="Chevret D."/>
            <person name="Drula E."/>
            <person name="Kwon M.J."/>
            <person name="Gouret P."/>
            <person name="Lesage-Meessen L."/>
            <person name="Lombard V."/>
            <person name="Mariette J."/>
            <person name="Noirot C."/>
            <person name="Park J."/>
            <person name="Patyshakuliyeva A."/>
            <person name="Wieneger R.A.B."/>
            <person name="Wosten H.A.B."/>
            <person name="Martin F."/>
            <person name="Coutinho P.M."/>
            <person name="de Vries R."/>
            <person name="Martinez A.T."/>
            <person name="Klopp C."/>
            <person name="Pontarotti P."/>
            <person name="Henrissat B."/>
            <person name="Record E."/>
        </authorList>
    </citation>
    <scope>NUCLEOTIDE SEQUENCE [LARGE SCALE GENOMIC DNA]</scope>
    <source>
        <strain evidence="2">BRFM137</strain>
    </source>
</reference>
<feature type="region of interest" description="Disordered" evidence="1">
    <location>
        <begin position="462"/>
        <end position="507"/>
    </location>
</feature>
<feature type="region of interest" description="Disordered" evidence="1">
    <location>
        <begin position="526"/>
        <end position="600"/>
    </location>
</feature>
<keyword evidence="3" id="KW-1185">Reference proteome</keyword>
<organism evidence="2 3">
    <name type="scientific">Pycnoporus cinnabarinus</name>
    <name type="common">Cinnabar-red polypore</name>
    <name type="synonym">Trametes cinnabarina</name>
    <dbReference type="NCBI Taxonomy" id="5643"/>
    <lineage>
        <taxon>Eukaryota</taxon>
        <taxon>Fungi</taxon>
        <taxon>Dikarya</taxon>
        <taxon>Basidiomycota</taxon>
        <taxon>Agaricomycotina</taxon>
        <taxon>Agaricomycetes</taxon>
        <taxon>Polyporales</taxon>
        <taxon>Polyporaceae</taxon>
        <taxon>Trametes</taxon>
    </lineage>
</organism>
<feature type="compositionally biased region" description="Polar residues" evidence="1">
    <location>
        <begin position="475"/>
        <end position="488"/>
    </location>
</feature>